<organism evidence="1 2">
    <name type="scientific">Durusdinium trenchii</name>
    <dbReference type="NCBI Taxonomy" id="1381693"/>
    <lineage>
        <taxon>Eukaryota</taxon>
        <taxon>Sar</taxon>
        <taxon>Alveolata</taxon>
        <taxon>Dinophyceae</taxon>
        <taxon>Suessiales</taxon>
        <taxon>Symbiodiniaceae</taxon>
        <taxon>Durusdinium</taxon>
    </lineage>
</organism>
<gene>
    <name evidence="1" type="ORF">CCMP2556_LOCUS3096</name>
</gene>
<evidence type="ECO:0000313" key="1">
    <source>
        <dbReference type="EMBL" id="CAK8993041.1"/>
    </source>
</evidence>
<comment type="caution">
    <text evidence="1">The sequence shown here is derived from an EMBL/GenBank/DDBJ whole genome shotgun (WGS) entry which is preliminary data.</text>
</comment>
<evidence type="ECO:0000313" key="2">
    <source>
        <dbReference type="Proteomes" id="UP001642484"/>
    </source>
</evidence>
<dbReference type="EMBL" id="CAXAMN010001181">
    <property type="protein sequence ID" value="CAK8993041.1"/>
    <property type="molecule type" value="Genomic_DNA"/>
</dbReference>
<sequence length="232" mass="26524">MVAQSLLNHGLETSLVRRCWWPDRFCGESSACSDMRSLWENAEKVDRLPPPGACENPKYIMTGSRDRYGFMKRGRLDSLSFPSEEWHKCCMINDGKKMLCEDVSAMPFSELINQHHGMCGTHACMGADERCLHVDHQEEELTSPKKGQCPGSCSSDCIRSSERLECIHLGMTTQEGGTEGDDAQYVRNEFNQPEKYEVFSLSMPSMLGFWNRPGQRSRYHQHIAWDHFLTMS</sequence>
<dbReference type="Proteomes" id="UP001642484">
    <property type="component" value="Unassembled WGS sequence"/>
</dbReference>
<protein>
    <submittedName>
        <fullName evidence="1">Uncharacterized protein</fullName>
    </submittedName>
</protein>
<reference evidence="1 2" key="1">
    <citation type="submission" date="2024-02" db="EMBL/GenBank/DDBJ databases">
        <authorList>
            <person name="Chen Y."/>
            <person name="Shah S."/>
            <person name="Dougan E. K."/>
            <person name="Thang M."/>
            <person name="Chan C."/>
        </authorList>
    </citation>
    <scope>NUCLEOTIDE SEQUENCE [LARGE SCALE GENOMIC DNA]</scope>
</reference>
<proteinExistence type="predicted"/>
<name>A0ABP0HS55_9DINO</name>
<keyword evidence="2" id="KW-1185">Reference proteome</keyword>
<accession>A0ABP0HS55</accession>